<feature type="compositionally biased region" description="Basic and acidic residues" evidence="1">
    <location>
        <begin position="278"/>
        <end position="287"/>
    </location>
</feature>
<evidence type="ECO:0000256" key="1">
    <source>
        <dbReference type="SAM" id="MobiDB-lite"/>
    </source>
</evidence>
<evidence type="ECO:0008006" key="5">
    <source>
        <dbReference type="Google" id="ProtNLM"/>
    </source>
</evidence>
<reference evidence="3 4" key="1">
    <citation type="submission" date="2019-10" db="EMBL/GenBank/DDBJ databases">
        <title>Bacillus from the desert of Cuatro Cinegas, Coahuila.</title>
        <authorList>
            <person name="Olmedo-Alvarez G."/>
            <person name="Saldana S."/>
            <person name="Barcelo D."/>
        </authorList>
    </citation>
    <scope>NUCLEOTIDE SEQUENCE [LARGE SCALE GENOMIC DNA]</scope>
    <source>
        <strain evidence="3 4">CH316_11T</strain>
    </source>
</reference>
<evidence type="ECO:0000313" key="4">
    <source>
        <dbReference type="Proteomes" id="UP000461739"/>
    </source>
</evidence>
<organism evidence="3 4">
    <name type="scientific">Bacillus cereus</name>
    <dbReference type="NCBI Taxonomy" id="1396"/>
    <lineage>
        <taxon>Bacteria</taxon>
        <taxon>Bacillati</taxon>
        <taxon>Bacillota</taxon>
        <taxon>Bacilli</taxon>
        <taxon>Bacillales</taxon>
        <taxon>Bacillaceae</taxon>
        <taxon>Bacillus</taxon>
        <taxon>Bacillus cereus group</taxon>
    </lineage>
</organism>
<gene>
    <name evidence="3" type="ORF">F8165_25775</name>
</gene>
<sequence>MKAKILVTLTLPVMLLAGCTTETYGLTQSEFRQVDKEFKADKMIKDMKQLHYSDEQIEKQLRMALAQLKYEEEMKKKENDKYKGIETEEETKKDKKKGDNETVYEKKEKEKVTVTEERYPYQLYEIYARLQYQIEYLGKGMEKSINERSATVNYTREESKLVDMQLNYILNLVPIGKYESNYPLLEEGVSKLREALELIVDFGMRAQNPLYPDNKLPEGFDKANDMIIDVLSTWQPIFDEIDKDFPDAKRKAEKKVERNLNDDTEGGFRIHKLNPKKVSREENNNDY</sequence>
<feature type="compositionally biased region" description="Basic and acidic residues" evidence="1">
    <location>
        <begin position="250"/>
        <end position="261"/>
    </location>
</feature>
<dbReference type="AlphaFoldDB" id="A0AAN5XKB4"/>
<proteinExistence type="predicted"/>
<dbReference type="EMBL" id="WBPI01000023">
    <property type="protein sequence ID" value="KAB2446989.1"/>
    <property type="molecule type" value="Genomic_DNA"/>
</dbReference>
<protein>
    <recommendedName>
        <fullName evidence="5">Lipoprotein</fullName>
    </recommendedName>
</protein>
<dbReference type="Proteomes" id="UP000461739">
    <property type="component" value="Unassembled WGS sequence"/>
</dbReference>
<feature type="signal peptide" evidence="2">
    <location>
        <begin position="1"/>
        <end position="17"/>
    </location>
</feature>
<accession>A0AAN5XKB4</accession>
<evidence type="ECO:0000256" key="2">
    <source>
        <dbReference type="SAM" id="SignalP"/>
    </source>
</evidence>
<name>A0AAN5XKB4_BACCE</name>
<feature type="chain" id="PRO_5043045297" description="Lipoprotein" evidence="2">
    <location>
        <begin position="18"/>
        <end position="287"/>
    </location>
</feature>
<feature type="region of interest" description="Disordered" evidence="1">
    <location>
        <begin position="87"/>
        <end position="107"/>
    </location>
</feature>
<keyword evidence="2" id="KW-0732">Signal</keyword>
<dbReference type="PROSITE" id="PS51257">
    <property type="entry name" value="PROKAR_LIPOPROTEIN"/>
    <property type="match status" value="1"/>
</dbReference>
<comment type="caution">
    <text evidence="3">The sequence shown here is derived from an EMBL/GenBank/DDBJ whole genome shotgun (WGS) entry which is preliminary data.</text>
</comment>
<feature type="region of interest" description="Disordered" evidence="1">
    <location>
        <begin position="250"/>
        <end position="287"/>
    </location>
</feature>
<evidence type="ECO:0000313" key="3">
    <source>
        <dbReference type="EMBL" id="KAB2446989.1"/>
    </source>
</evidence>
<dbReference type="RefSeq" id="WP_072939326.1">
    <property type="nucleotide sequence ID" value="NZ_WBPA01000005.1"/>
</dbReference>